<dbReference type="EMBL" id="JAMQGO010000003">
    <property type="protein sequence ID" value="MCM2561933.1"/>
    <property type="molecule type" value="Genomic_DNA"/>
</dbReference>
<comment type="caution">
    <text evidence="1">The sequence shown here is derived from an EMBL/GenBank/DDBJ whole genome shotgun (WGS) entry which is preliminary data.</text>
</comment>
<dbReference type="Proteomes" id="UP001203036">
    <property type="component" value="Unassembled WGS sequence"/>
</dbReference>
<gene>
    <name evidence="1" type="ORF">M8744_07240</name>
</gene>
<protein>
    <submittedName>
        <fullName evidence="1">RNA-binding protein</fullName>
    </submittedName>
</protein>
<evidence type="ECO:0000313" key="1">
    <source>
        <dbReference type="EMBL" id="MCM2561933.1"/>
    </source>
</evidence>
<sequence length="210" mass="22059">MTRGGKKKASVDGAERKCIVTGETAPKAGLIRFVVGPDATIVPDLAEKLPGRGIWVSADRAAIDKAARKGLFSRAARTKVNAPDDLAERVEAMLARRVVDLLGLARKSGGAVAGFEKVKDWLAKDEAEVLIQASDGSGRGKSKLSTPQGGRFIGWLTADELGLAFGRQNVIHVALAAGGLAPRVVEEAARLKGLRLLDGGDSAGKDKRRT</sequence>
<name>A0ACC5ZVF0_9RHOB</name>
<proteinExistence type="predicted"/>
<organism evidence="1 2">
    <name type="scientific">Lutimaribacter degradans</name>
    <dbReference type="NCBI Taxonomy" id="2945989"/>
    <lineage>
        <taxon>Bacteria</taxon>
        <taxon>Pseudomonadati</taxon>
        <taxon>Pseudomonadota</taxon>
        <taxon>Alphaproteobacteria</taxon>
        <taxon>Rhodobacterales</taxon>
        <taxon>Roseobacteraceae</taxon>
        <taxon>Lutimaribacter</taxon>
    </lineage>
</organism>
<keyword evidence="2" id="KW-1185">Reference proteome</keyword>
<reference evidence="1" key="1">
    <citation type="submission" date="2022-06" db="EMBL/GenBank/DDBJ databases">
        <title>Lutimaribacter sp. EGI FJ00013, a novel bacterium isolated from a salt lake sediment enrichment.</title>
        <authorList>
            <person name="Gao L."/>
            <person name="Fang B.-Z."/>
            <person name="Li W.-J."/>
        </authorList>
    </citation>
    <scope>NUCLEOTIDE SEQUENCE</scope>
    <source>
        <strain evidence="1">EGI FJ00013</strain>
    </source>
</reference>
<evidence type="ECO:0000313" key="2">
    <source>
        <dbReference type="Proteomes" id="UP001203036"/>
    </source>
</evidence>
<accession>A0ACC5ZVF0</accession>